<dbReference type="AlphaFoldDB" id="A0A1Y1QYR4"/>
<evidence type="ECO:0000256" key="2">
    <source>
        <dbReference type="ARBA" id="ARBA00022475"/>
    </source>
</evidence>
<evidence type="ECO:0000256" key="3">
    <source>
        <dbReference type="ARBA" id="ARBA00022692"/>
    </source>
</evidence>
<evidence type="ECO:0000256" key="7">
    <source>
        <dbReference type="SAM" id="SignalP"/>
    </source>
</evidence>
<dbReference type="EMBL" id="MTEJ01000005">
    <property type="protein sequence ID" value="OQX16356.1"/>
    <property type="molecule type" value="Genomic_DNA"/>
</dbReference>
<evidence type="ECO:0000259" key="8">
    <source>
        <dbReference type="Pfam" id="PF02743"/>
    </source>
</evidence>
<dbReference type="Gene3D" id="3.30.450.20">
    <property type="entry name" value="PAS domain"/>
    <property type="match status" value="2"/>
</dbReference>
<dbReference type="Pfam" id="PF02743">
    <property type="entry name" value="dCache_1"/>
    <property type="match status" value="1"/>
</dbReference>
<keyword evidence="2" id="KW-1003">Cell membrane</keyword>
<reference evidence="9 10" key="1">
    <citation type="submission" date="2017-01" db="EMBL/GenBank/DDBJ databases">
        <title>Novel large sulfur bacteria in the metagenomes of groundwater-fed chemosynthetic microbial mats in the Lake Huron basin.</title>
        <authorList>
            <person name="Sharrar A.M."/>
            <person name="Flood B.E."/>
            <person name="Bailey J.V."/>
            <person name="Jones D.S."/>
            <person name="Biddanda B."/>
            <person name="Ruberg S.A."/>
            <person name="Marcus D.N."/>
            <person name="Dick G.J."/>
        </authorList>
    </citation>
    <scope>NUCLEOTIDE SEQUENCE [LARGE SCALE GENOMIC DNA]</scope>
    <source>
        <strain evidence="9">A8</strain>
    </source>
</reference>
<keyword evidence="4 6" id="KW-1133">Transmembrane helix</keyword>
<sequence>MIFHKPSRKAVTWLFVAVLSLALFTALASAYQRTETATTEISVGIMTAVGNIITQRTASLLGSTEALLQTDVTMTQPVIKTPLPDTHAYWLPLFWKQLALNPSISAIYIADTQGNFIKAERLPRWGTLVIDTRSGTPINKRIYRQADFSPLAHTETPGQYDPRTRPWYANAQKGKADTVYWSDLYPFATVKGMGITASIPFFDAEGKLAGVLGADITLQGLNDFFSGQPLGEHDVTLVINNKGELVSYPVRVKLTEAAETAKANGKLPTLDMIKPDQAWIAQAYQWHQQQKTQQQQYFPFEGENYIPVLLDFPAQIADWKLLVIAPESDLLRGANRSIAQNITLSVFALLLFGFILYVVFGKPFRLENNV</sequence>
<keyword evidence="5 6" id="KW-0472">Membrane</keyword>
<comment type="subcellular location">
    <subcellularLocation>
        <location evidence="1">Cell membrane</location>
        <topology evidence="1">Multi-pass membrane protein</topology>
    </subcellularLocation>
</comment>
<keyword evidence="3 6" id="KW-0812">Transmembrane</keyword>
<protein>
    <recommendedName>
        <fullName evidence="8">Cache domain-containing protein</fullName>
    </recommendedName>
</protein>
<feature type="transmembrane region" description="Helical" evidence="6">
    <location>
        <begin position="342"/>
        <end position="360"/>
    </location>
</feature>
<dbReference type="GO" id="GO:0005886">
    <property type="term" value="C:plasma membrane"/>
    <property type="evidence" value="ECO:0007669"/>
    <property type="project" value="UniProtKB-SubCell"/>
</dbReference>
<dbReference type="SUPFAM" id="SSF103190">
    <property type="entry name" value="Sensory domain-like"/>
    <property type="match status" value="1"/>
</dbReference>
<proteinExistence type="predicted"/>
<feature type="chain" id="PRO_5012892117" description="Cache domain-containing protein" evidence="7">
    <location>
        <begin position="29"/>
        <end position="370"/>
    </location>
</feature>
<dbReference type="InterPro" id="IPR033479">
    <property type="entry name" value="dCache_1"/>
</dbReference>
<accession>A0A1Y1QYR4</accession>
<dbReference type="CDD" id="cd12913">
    <property type="entry name" value="PDC1_MCP_like"/>
    <property type="match status" value="1"/>
</dbReference>
<evidence type="ECO:0000313" key="9">
    <source>
        <dbReference type="EMBL" id="OQX16356.1"/>
    </source>
</evidence>
<feature type="domain" description="Cache" evidence="8">
    <location>
        <begin position="61"/>
        <end position="304"/>
    </location>
</feature>
<evidence type="ECO:0000256" key="1">
    <source>
        <dbReference type="ARBA" id="ARBA00004651"/>
    </source>
</evidence>
<organism evidence="9 10">
    <name type="scientific">Thiothrix lacustris</name>
    <dbReference type="NCBI Taxonomy" id="525917"/>
    <lineage>
        <taxon>Bacteria</taxon>
        <taxon>Pseudomonadati</taxon>
        <taxon>Pseudomonadota</taxon>
        <taxon>Gammaproteobacteria</taxon>
        <taxon>Thiotrichales</taxon>
        <taxon>Thiotrichaceae</taxon>
        <taxon>Thiothrix</taxon>
    </lineage>
</organism>
<keyword evidence="7" id="KW-0732">Signal</keyword>
<name>A0A1Y1QYR4_9GAMM</name>
<comment type="caution">
    <text evidence="9">The sequence shown here is derived from an EMBL/GenBank/DDBJ whole genome shotgun (WGS) entry which is preliminary data.</text>
</comment>
<dbReference type="Proteomes" id="UP000192491">
    <property type="component" value="Unassembled WGS sequence"/>
</dbReference>
<evidence type="ECO:0000313" key="10">
    <source>
        <dbReference type="Proteomes" id="UP000192491"/>
    </source>
</evidence>
<evidence type="ECO:0000256" key="6">
    <source>
        <dbReference type="SAM" id="Phobius"/>
    </source>
</evidence>
<evidence type="ECO:0000256" key="4">
    <source>
        <dbReference type="ARBA" id="ARBA00022989"/>
    </source>
</evidence>
<feature type="signal peptide" evidence="7">
    <location>
        <begin position="1"/>
        <end position="28"/>
    </location>
</feature>
<dbReference type="InterPro" id="IPR029151">
    <property type="entry name" value="Sensor-like_sf"/>
</dbReference>
<evidence type="ECO:0000256" key="5">
    <source>
        <dbReference type="ARBA" id="ARBA00023136"/>
    </source>
</evidence>
<gene>
    <name evidence="9" type="ORF">BWK73_03935</name>
</gene>